<dbReference type="STRING" id="1123350.SAMN02744040_01078"/>
<dbReference type="AlphaFoldDB" id="A0A1M5QTT2"/>
<dbReference type="SUPFAM" id="SSF63867">
    <property type="entry name" value="MoeA C-terminal domain-like"/>
    <property type="match status" value="1"/>
</dbReference>
<dbReference type="GO" id="GO:0005829">
    <property type="term" value="C:cytosol"/>
    <property type="evidence" value="ECO:0007669"/>
    <property type="project" value="TreeGrafter"/>
</dbReference>
<dbReference type="Gene3D" id="3.90.105.10">
    <property type="entry name" value="Molybdopterin biosynthesis moea protein, domain 2"/>
    <property type="match status" value="1"/>
</dbReference>
<comment type="pathway">
    <text evidence="3 10">Cofactor biosynthesis; molybdopterin biosynthesis.</text>
</comment>
<evidence type="ECO:0000313" key="13">
    <source>
        <dbReference type="Proteomes" id="UP000242520"/>
    </source>
</evidence>
<dbReference type="InterPro" id="IPR024370">
    <property type="entry name" value="PBP_domain"/>
</dbReference>
<dbReference type="GO" id="GO:0006777">
    <property type="term" value="P:Mo-molybdopterin cofactor biosynthetic process"/>
    <property type="evidence" value="ECO:0007669"/>
    <property type="project" value="UniProtKB-UniRule"/>
</dbReference>
<sequence length="635" mass="70517">MKNADRNIYISNTDVDKAKEIFFREIGDKLVSYEEIDVLNSLNRVTYEAVFAKNSSPHYNSAAMDGIAVVAENTYGANEVNPKILAEGKDFVYINTGNLIKEPYNAVIMIEDVIEMEEGKVKILNPAYPWQHIREIGEDIVAGEMIIPSNKKIRPLDLGALIAGGVEKLKVYKKPKIGIIPTGSEIVEKFEDLKEGKIIDSNSRVFEGLVLEYGGEPNRISPIKDDYELLKNTILKAVDENDIVLINAGSSAGSEDYTVNIIKEIGKVLVHGVAIKPGKPTILGIVNEKPVIGIPGYPVSSYIVFELFVKPLILKYSKFEEKKEEIRKAVLSKRIVSTLKNKEFVRVNLGYVKDKLIATPLTRGAGVTMSLVKADGVVEVPQSSEGIEAGDWVEVKLLKDEDRIKDTLVSIGSHDLIMDIISDIMPLSSGHVGSMGGIMAMRRGECHVSPIHLLDESTGEYNISYIKKYFKGRKMALIKGVKRLQGFMIKKGNPKNIKGFSDLTRDDVYFVNRQRGAGTRILLDYNLNKLNIESSNIKGYEREMTTHMAVAVSIKSNSSDTGLGIMSAAKAMNLDFIPVGYECYDFLVPFEYMEDEKIINFINVIKSKEFKDRVTKLGGYEFEGTGDVIIVGGLE</sequence>
<evidence type="ECO:0000313" key="12">
    <source>
        <dbReference type="EMBL" id="SHH17013.1"/>
    </source>
</evidence>
<dbReference type="CDD" id="cd00887">
    <property type="entry name" value="MoeA"/>
    <property type="match status" value="1"/>
</dbReference>
<feature type="domain" description="MoaB/Mog" evidence="11">
    <location>
        <begin position="178"/>
        <end position="315"/>
    </location>
</feature>
<dbReference type="InterPro" id="IPR036135">
    <property type="entry name" value="MoeA_linker/N_sf"/>
</dbReference>
<dbReference type="Pfam" id="PF03453">
    <property type="entry name" value="MoeA_N"/>
    <property type="match status" value="1"/>
</dbReference>
<dbReference type="Gene3D" id="3.40.190.10">
    <property type="entry name" value="Periplasmic binding protein-like II"/>
    <property type="match status" value="1"/>
</dbReference>
<dbReference type="Pfam" id="PF12727">
    <property type="entry name" value="PBP_like"/>
    <property type="match status" value="1"/>
</dbReference>
<gene>
    <name evidence="12" type="ORF">SAMN02744040_01078</name>
</gene>
<dbReference type="Gene3D" id="2.40.340.10">
    <property type="entry name" value="MoeA, C-terminal, domain IV"/>
    <property type="match status" value="1"/>
</dbReference>
<evidence type="ECO:0000256" key="2">
    <source>
        <dbReference type="ARBA" id="ARBA00003487"/>
    </source>
</evidence>
<dbReference type="PANTHER" id="PTHR10192">
    <property type="entry name" value="MOLYBDOPTERIN BIOSYNTHESIS PROTEIN"/>
    <property type="match status" value="1"/>
</dbReference>
<dbReference type="RefSeq" id="WP_072724398.1">
    <property type="nucleotide sequence ID" value="NZ_FQXH01000009.1"/>
</dbReference>
<comment type="cofactor">
    <cofactor evidence="10">
        <name>Mg(2+)</name>
        <dbReference type="ChEBI" id="CHEBI:18420"/>
    </cofactor>
</comment>
<dbReference type="UniPathway" id="UPA00344"/>
<evidence type="ECO:0000256" key="6">
    <source>
        <dbReference type="ARBA" id="ARBA00021108"/>
    </source>
</evidence>
<dbReference type="SUPFAM" id="SSF63882">
    <property type="entry name" value="MoeA N-terminal region -like"/>
    <property type="match status" value="1"/>
</dbReference>
<name>A0A1M5QTT2_9FIRM</name>
<organism evidence="12 13">
    <name type="scientific">Tepidibacter thalassicus DSM 15285</name>
    <dbReference type="NCBI Taxonomy" id="1123350"/>
    <lineage>
        <taxon>Bacteria</taxon>
        <taxon>Bacillati</taxon>
        <taxon>Bacillota</taxon>
        <taxon>Clostridia</taxon>
        <taxon>Peptostreptococcales</taxon>
        <taxon>Peptostreptococcaceae</taxon>
        <taxon>Tepidibacter</taxon>
    </lineage>
</organism>
<keyword evidence="8 10" id="KW-0501">Molybdenum cofactor biosynthesis</keyword>
<dbReference type="EC" id="2.10.1.1" evidence="5 10"/>
<comment type="similarity">
    <text evidence="4 10">Belongs to the MoeA family.</text>
</comment>
<dbReference type="InterPro" id="IPR038987">
    <property type="entry name" value="MoeA-like"/>
</dbReference>
<dbReference type="InterPro" id="IPR001453">
    <property type="entry name" value="MoaB/Mog_dom"/>
</dbReference>
<dbReference type="GO" id="GO:0046872">
    <property type="term" value="F:metal ion binding"/>
    <property type="evidence" value="ECO:0007669"/>
    <property type="project" value="UniProtKB-UniRule"/>
</dbReference>
<comment type="catalytic activity">
    <reaction evidence="9">
        <text>adenylyl-molybdopterin + molybdate = Mo-molybdopterin + AMP + H(+)</text>
        <dbReference type="Rhea" id="RHEA:35047"/>
        <dbReference type="ChEBI" id="CHEBI:15378"/>
        <dbReference type="ChEBI" id="CHEBI:36264"/>
        <dbReference type="ChEBI" id="CHEBI:62727"/>
        <dbReference type="ChEBI" id="CHEBI:71302"/>
        <dbReference type="ChEBI" id="CHEBI:456215"/>
        <dbReference type="EC" id="2.10.1.1"/>
    </reaction>
</comment>
<keyword evidence="10" id="KW-0808">Transferase</keyword>
<accession>A0A1M5QTT2</accession>
<keyword evidence="10" id="KW-0479">Metal-binding</keyword>
<dbReference type="Gene3D" id="2.170.190.11">
    <property type="entry name" value="Molybdopterin biosynthesis moea protein, domain 3"/>
    <property type="match status" value="1"/>
</dbReference>
<dbReference type="Pfam" id="PF00994">
    <property type="entry name" value="MoCF_biosynth"/>
    <property type="match status" value="1"/>
</dbReference>
<evidence type="ECO:0000256" key="3">
    <source>
        <dbReference type="ARBA" id="ARBA00005046"/>
    </source>
</evidence>
<keyword evidence="7 10" id="KW-0500">Molybdenum</keyword>
<evidence type="ECO:0000256" key="5">
    <source>
        <dbReference type="ARBA" id="ARBA00013269"/>
    </source>
</evidence>
<dbReference type="Pfam" id="PF03454">
    <property type="entry name" value="MoeA_C"/>
    <property type="match status" value="1"/>
</dbReference>
<dbReference type="FunFam" id="2.40.340.10:FF:000005">
    <property type="entry name" value="Molybdopterin molybdenumtransferase MoeA"/>
    <property type="match status" value="1"/>
</dbReference>
<dbReference type="PANTHER" id="PTHR10192:SF16">
    <property type="entry name" value="MOLYBDOPTERIN MOLYBDENUMTRANSFERASE"/>
    <property type="match status" value="1"/>
</dbReference>
<keyword evidence="10" id="KW-0460">Magnesium</keyword>
<dbReference type="InterPro" id="IPR005111">
    <property type="entry name" value="MoeA_C_domain_IV"/>
</dbReference>
<evidence type="ECO:0000256" key="1">
    <source>
        <dbReference type="ARBA" id="ARBA00002901"/>
    </source>
</evidence>
<evidence type="ECO:0000256" key="4">
    <source>
        <dbReference type="ARBA" id="ARBA00010763"/>
    </source>
</evidence>
<dbReference type="EMBL" id="FQXH01000009">
    <property type="protein sequence ID" value="SHH17013.1"/>
    <property type="molecule type" value="Genomic_DNA"/>
</dbReference>
<dbReference type="SUPFAM" id="SSF53850">
    <property type="entry name" value="Periplasmic binding protein-like II"/>
    <property type="match status" value="1"/>
</dbReference>
<comment type="function">
    <text evidence="2">May be involved in the biosynthesis of molybdopterin.</text>
</comment>
<evidence type="ECO:0000256" key="7">
    <source>
        <dbReference type="ARBA" id="ARBA00022505"/>
    </source>
</evidence>
<keyword evidence="13" id="KW-1185">Reference proteome</keyword>
<dbReference type="Proteomes" id="UP000242520">
    <property type="component" value="Unassembled WGS sequence"/>
</dbReference>
<evidence type="ECO:0000256" key="8">
    <source>
        <dbReference type="ARBA" id="ARBA00023150"/>
    </source>
</evidence>
<evidence type="ECO:0000259" key="11">
    <source>
        <dbReference type="SMART" id="SM00852"/>
    </source>
</evidence>
<dbReference type="InterPro" id="IPR008284">
    <property type="entry name" value="MoCF_biosynth_CS"/>
</dbReference>
<dbReference type="GO" id="GO:0061599">
    <property type="term" value="F:molybdopterin molybdotransferase activity"/>
    <property type="evidence" value="ECO:0007669"/>
    <property type="project" value="UniProtKB-UniRule"/>
</dbReference>
<dbReference type="InterPro" id="IPR005110">
    <property type="entry name" value="MoeA_linker/N"/>
</dbReference>
<dbReference type="NCBIfam" id="TIGR00177">
    <property type="entry name" value="molyb_syn"/>
    <property type="match status" value="1"/>
</dbReference>
<dbReference type="PROSITE" id="PS01079">
    <property type="entry name" value="MOCF_BIOSYNTHESIS_2"/>
    <property type="match status" value="1"/>
</dbReference>
<evidence type="ECO:0000256" key="9">
    <source>
        <dbReference type="ARBA" id="ARBA00047317"/>
    </source>
</evidence>
<comment type="function">
    <text evidence="1 10">Catalyzes the insertion of molybdate into adenylated molybdopterin with the concomitant release of AMP.</text>
</comment>
<dbReference type="OrthoDB" id="9804758at2"/>
<dbReference type="SUPFAM" id="SSF53218">
    <property type="entry name" value="Molybdenum cofactor biosynthesis proteins"/>
    <property type="match status" value="1"/>
</dbReference>
<reference evidence="13" key="1">
    <citation type="submission" date="2016-11" db="EMBL/GenBank/DDBJ databases">
        <authorList>
            <person name="Varghese N."/>
            <person name="Submissions S."/>
        </authorList>
    </citation>
    <scope>NUCLEOTIDE SEQUENCE [LARGE SCALE GENOMIC DNA]</scope>
    <source>
        <strain evidence="13">DSM 15285</strain>
    </source>
</reference>
<dbReference type="Gene3D" id="3.40.980.10">
    <property type="entry name" value="MoaB/Mog-like domain"/>
    <property type="match status" value="1"/>
</dbReference>
<dbReference type="InterPro" id="IPR036425">
    <property type="entry name" value="MoaB/Mog-like_dom_sf"/>
</dbReference>
<dbReference type="SMART" id="SM00852">
    <property type="entry name" value="MoCF_biosynth"/>
    <property type="match status" value="1"/>
</dbReference>
<evidence type="ECO:0000256" key="10">
    <source>
        <dbReference type="RuleBase" id="RU365090"/>
    </source>
</evidence>
<dbReference type="NCBIfam" id="NF011068">
    <property type="entry name" value="PRK14498.1"/>
    <property type="match status" value="1"/>
</dbReference>
<protein>
    <recommendedName>
        <fullName evidence="6 10">Molybdopterin molybdenumtransferase</fullName>
        <ecNumber evidence="5 10">2.10.1.1</ecNumber>
    </recommendedName>
</protein>
<proteinExistence type="inferred from homology"/>
<dbReference type="InterPro" id="IPR036688">
    <property type="entry name" value="MoeA_C_domain_IV_sf"/>
</dbReference>